<accession>A0A2I0ULI0</accession>
<evidence type="ECO:0000313" key="2">
    <source>
        <dbReference type="Proteomes" id="UP000233556"/>
    </source>
</evidence>
<reference evidence="2" key="2">
    <citation type="submission" date="2017-12" db="EMBL/GenBank/DDBJ databases">
        <title>Genome sequence of the Bar-tailed Godwit (Limosa lapponica baueri).</title>
        <authorList>
            <person name="Lima N.C.B."/>
            <person name="Parody-Merino A.M."/>
            <person name="Battley P.F."/>
            <person name="Fidler A.E."/>
            <person name="Prosdocimi F."/>
        </authorList>
    </citation>
    <scope>NUCLEOTIDE SEQUENCE [LARGE SCALE GENOMIC DNA]</scope>
</reference>
<dbReference type="OrthoDB" id="74412at2759"/>
<keyword evidence="2" id="KW-1185">Reference proteome</keyword>
<reference evidence="2" key="1">
    <citation type="submission" date="2017-11" db="EMBL/GenBank/DDBJ databases">
        <authorList>
            <person name="Lima N.C."/>
            <person name="Parody-Merino A.M."/>
            <person name="Battley P.F."/>
            <person name="Fidler A.E."/>
            <person name="Prosdocimi F."/>
        </authorList>
    </citation>
    <scope>NUCLEOTIDE SEQUENCE [LARGE SCALE GENOMIC DNA]</scope>
</reference>
<name>A0A2I0ULI0_LIMLA</name>
<dbReference type="EMBL" id="KZ505695">
    <property type="protein sequence ID" value="PKU46906.1"/>
    <property type="molecule type" value="Genomic_DNA"/>
</dbReference>
<dbReference type="AlphaFoldDB" id="A0A2I0ULI0"/>
<organism evidence="1 2">
    <name type="scientific">Limosa lapponica baueri</name>
    <dbReference type="NCBI Taxonomy" id="1758121"/>
    <lineage>
        <taxon>Eukaryota</taxon>
        <taxon>Metazoa</taxon>
        <taxon>Chordata</taxon>
        <taxon>Craniata</taxon>
        <taxon>Vertebrata</taxon>
        <taxon>Euteleostomi</taxon>
        <taxon>Archelosauria</taxon>
        <taxon>Archosauria</taxon>
        <taxon>Dinosauria</taxon>
        <taxon>Saurischia</taxon>
        <taxon>Theropoda</taxon>
        <taxon>Coelurosauria</taxon>
        <taxon>Aves</taxon>
        <taxon>Neognathae</taxon>
        <taxon>Neoaves</taxon>
        <taxon>Charadriiformes</taxon>
        <taxon>Scolopacidae</taxon>
        <taxon>Limosa</taxon>
    </lineage>
</organism>
<dbReference type="Proteomes" id="UP000233556">
    <property type="component" value="Unassembled WGS sequence"/>
</dbReference>
<gene>
    <name evidence="1" type="ORF">llap_2800</name>
</gene>
<proteinExistence type="predicted"/>
<evidence type="ECO:0000313" key="1">
    <source>
        <dbReference type="EMBL" id="PKU46906.1"/>
    </source>
</evidence>
<protein>
    <submittedName>
        <fullName evidence="1">Uncharacterized protein</fullName>
    </submittedName>
</protein>
<sequence>MLNSGWLPEEAREGEVAIIDKVLDNPALTSRDFQEWKQMYLDLFMDIYQSSTPRDSVNGSSEVDALIASLAHTHSYIETHV</sequence>